<dbReference type="InterPro" id="IPR004020">
    <property type="entry name" value="DAPIN"/>
</dbReference>
<dbReference type="Bgee" id="ENSGACG00000012354">
    <property type="expression patterns" value="Expressed in pharyngeal gill and 6 other cell types or tissues"/>
</dbReference>
<reference evidence="2" key="1">
    <citation type="submission" date="2006-01" db="EMBL/GenBank/DDBJ databases">
        <authorList>
            <person name="Lindblad-Toh K."/>
            <person name="Mauceli E."/>
            <person name="Grabherr M."/>
            <person name="Chang J.L."/>
            <person name="Lander E.S."/>
        </authorList>
    </citation>
    <scope>NUCLEOTIDE SEQUENCE [LARGE SCALE GENOMIC DNA]</scope>
</reference>
<dbReference type="InterPro" id="IPR011029">
    <property type="entry name" value="DEATH-like_dom_sf"/>
</dbReference>
<sequence length="102" mass="12116">MKQIFNRPSKKMLHFLSTTIFQLKKQTAAVEMSLLPKVKALSIEEFEKFKWLLQFTYFRKSLPNISWSTLECTETAYQLVVLMEHKPQSLEVTEEVLMDMRI</sequence>
<name>G3PFE8_GASAC</name>
<evidence type="ECO:0000313" key="2">
    <source>
        <dbReference type="Ensembl" id="ENSGACP00000016322.1"/>
    </source>
</evidence>
<reference evidence="2" key="2">
    <citation type="submission" date="2024-04" db="UniProtKB">
        <authorList>
            <consortium name="Ensembl"/>
        </authorList>
    </citation>
    <scope>IDENTIFICATION</scope>
</reference>
<dbReference type="Gene3D" id="1.10.533.10">
    <property type="entry name" value="Death Domain, Fas"/>
    <property type="match status" value="1"/>
</dbReference>
<evidence type="ECO:0000259" key="1">
    <source>
        <dbReference type="Pfam" id="PF02758"/>
    </source>
</evidence>
<organism evidence="2">
    <name type="scientific">Gasterosteus aculeatus</name>
    <name type="common">Three-spined stickleback</name>
    <dbReference type="NCBI Taxonomy" id="69293"/>
    <lineage>
        <taxon>Eukaryota</taxon>
        <taxon>Metazoa</taxon>
        <taxon>Chordata</taxon>
        <taxon>Craniata</taxon>
        <taxon>Vertebrata</taxon>
        <taxon>Euteleostomi</taxon>
        <taxon>Actinopterygii</taxon>
        <taxon>Neopterygii</taxon>
        <taxon>Teleostei</taxon>
        <taxon>Neoteleostei</taxon>
        <taxon>Acanthomorphata</taxon>
        <taxon>Eupercaria</taxon>
        <taxon>Perciformes</taxon>
        <taxon>Cottioidei</taxon>
        <taxon>Gasterosteales</taxon>
        <taxon>Gasterosteidae</taxon>
        <taxon>Gasterosteus</taxon>
    </lineage>
</organism>
<accession>G3PFE8</accession>
<feature type="domain" description="Pyrin" evidence="1">
    <location>
        <begin position="34"/>
        <end position="100"/>
    </location>
</feature>
<dbReference type="InParanoid" id="G3PFE8"/>
<dbReference type="SUPFAM" id="SSF47986">
    <property type="entry name" value="DEATH domain"/>
    <property type="match status" value="1"/>
</dbReference>
<dbReference type="Ensembl" id="ENSGACT00000016354.1">
    <property type="protein sequence ID" value="ENSGACP00000016322.1"/>
    <property type="gene ID" value="ENSGACG00000012354.1"/>
</dbReference>
<dbReference type="AlphaFoldDB" id="G3PFE8"/>
<dbReference type="Pfam" id="PF02758">
    <property type="entry name" value="PYRIN"/>
    <property type="match status" value="1"/>
</dbReference>
<proteinExistence type="predicted"/>
<protein>
    <recommendedName>
        <fullName evidence="1">Pyrin domain-containing protein</fullName>
    </recommendedName>
</protein>